<dbReference type="InterPro" id="IPR058625">
    <property type="entry name" value="MdtA-like_BSH"/>
</dbReference>
<dbReference type="Gene3D" id="1.10.287.470">
    <property type="entry name" value="Helix hairpin bin"/>
    <property type="match status" value="1"/>
</dbReference>
<dbReference type="eggNOG" id="COG0845">
    <property type="taxonomic scope" value="Bacteria"/>
</dbReference>
<keyword evidence="8" id="KW-1185">Reference proteome</keyword>
<dbReference type="Gene3D" id="2.40.50.100">
    <property type="match status" value="1"/>
</dbReference>
<dbReference type="PANTHER" id="PTHR30469:SF36">
    <property type="entry name" value="BLL3903 PROTEIN"/>
    <property type="match status" value="1"/>
</dbReference>
<dbReference type="Gene3D" id="2.40.30.170">
    <property type="match status" value="1"/>
</dbReference>
<evidence type="ECO:0000259" key="5">
    <source>
        <dbReference type="Pfam" id="PF25954"/>
    </source>
</evidence>
<protein>
    <submittedName>
        <fullName evidence="7">Putative Co/Zn/Cd efflux system membrane fusion protein</fullName>
    </submittedName>
</protein>
<dbReference type="Gene3D" id="2.40.420.20">
    <property type="match status" value="1"/>
</dbReference>
<dbReference type="PANTHER" id="PTHR30469">
    <property type="entry name" value="MULTIDRUG RESISTANCE PROTEIN MDTA"/>
    <property type="match status" value="1"/>
</dbReference>
<comment type="subcellular location">
    <subcellularLocation>
        <location evidence="1">Cell envelope</location>
    </subcellularLocation>
</comment>
<dbReference type="GO" id="GO:0015562">
    <property type="term" value="F:efflux transmembrane transporter activity"/>
    <property type="evidence" value="ECO:0007669"/>
    <property type="project" value="TreeGrafter"/>
</dbReference>
<name>A0A098LL87_9BACT</name>
<dbReference type="InterPro" id="IPR058792">
    <property type="entry name" value="Beta-barrel_RND_2"/>
</dbReference>
<evidence type="ECO:0000313" key="7">
    <source>
        <dbReference type="EMBL" id="GAL87207.1"/>
    </source>
</evidence>
<evidence type="ECO:0000256" key="2">
    <source>
        <dbReference type="ARBA" id="ARBA00009477"/>
    </source>
</evidence>
<dbReference type="Pfam" id="PF25917">
    <property type="entry name" value="BSH_RND"/>
    <property type="match status" value="1"/>
</dbReference>
<feature type="domain" description="Multidrug resistance protein MdtA-like barrel-sandwich hybrid" evidence="4">
    <location>
        <begin position="15"/>
        <end position="133"/>
    </location>
</feature>
<organism evidence="7 8">
    <name type="scientific">Sporocytophaga myxococcoides</name>
    <dbReference type="NCBI Taxonomy" id="153721"/>
    <lineage>
        <taxon>Bacteria</taxon>
        <taxon>Pseudomonadati</taxon>
        <taxon>Bacteroidota</taxon>
        <taxon>Cytophagia</taxon>
        <taxon>Cytophagales</taxon>
        <taxon>Cytophagaceae</taxon>
        <taxon>Sporocytophaga</taxon>
    </lineage>
</organism>
<proteinExistence type="inferred from homology"/>
<evidence type="ECO:0000259" key="6">
    <source>
        <dbReference type="Pfam" id="PF25967"/>
    </source>
</evidence>
<dbReference type="SUPFAM" id="SSF111369">
    <property type="entry name" value="HlyD-like secretion proteins"/>
    <property type="match status" value="1"/>
</dbReference>
<dbReference type="AlphaFoldDB" id="A0A098LL87"/>
<feature type="domain" description="CusB-like beta-barrel" evidence="5">
    <location>
        <begin position="149"/>
        <end position="219"/>
    </location>
</feature>
<dbReference type="NCBIfam" id="TIGR01730">
    <property type="entry name" value="RND_mfp"/>
    <property type="match status" value="1"/>
</dbReference>
<feature type="domain" description="Multidrug resistance protein MdtA-like C-terminal permuted SH3" evidence="6">
    <location>
        <begin position="226"/>
        <end position="284"/>
    </location>
</feature>
<evidence type="ECO:0000256" key="1">
    <source>
        <dbReference type="ARBA" id="ARBA00004196"/>
    </source>
</evidence>
<comment type="similarity">
    <text evidence="2">Belongs to the membrane fusion protein (MFP) (TC 8.A.1) family.</text>
</comment>
<dbReference type="Pfam" id="PF25967">
    <property type="entry name" value="RND-MFP_C"/>
    <property type="match status" value="1"/>
</dbReference>
<dbReference type="Proteomes" id="UP000030185">
    <property type="component" value="Unassembled WGS sequence"/>
</dbReference>
<dbReference type="InterPro" id="IPR006143">
    <property type="entry name" value="RND_pump_MFP"/>
</dbReference>
<dbReference type="EMBL" id="BBLT01000011">
    <property type="protein sequence ID" value="GAL87207.1"/>
    <property type="molecule type" value="Genomic_DNA"/>
</dbReference>
<dbReference type="GO" id="GO:1990281">
    <property type="term" value="C:efflux pump complex"/>
    <property type="evidence" value="ECO:0007669"/>
    <property type="project" value="TreeGrafter"/>
</dbReference>
<keyword evidence="3" id="KW-0813">Transport</keyword>
<sequence>MDNKIEIIGTILSNEKVDLRSEVSGRVTGIHFKEDAKVSKGTLLVKIFDEELRAQYKKIKLQQELANREEERKRKLLEIGGISQEEYDIASNQASTLHADLDLLSAQLRKTEIKAPFNGIIGLRYVSEGEIVSPTTVIASLQQIDPIKLEFDIPEKYGAFIKKGSDIKFTVTGSDKIYKGTVYAAEPMVDVATRTLKVRARSSNEDFSLRPGSFIKIDLLLQKDAQAIMAPTQSIVPMQNGSKVFIYKQGYAISKIVKTGVRNDSAIQITDGLNAGDTLITSGIMQLKDSLKVNITLSK</sequence>
<evidence type="ECO:0000256" key="3">
    <source>
        <dbReference type="ARBA" id="ARBA00022448"/>
    </source>
</evidence>
<reference evidence="7 8" key="1">
    <citation type="submission" date="2014-09" db="EMBL/GenBank/DDBJ databases">
        <title>Sporocytophaga myxococcoides PG-01 genome sequencing.</title>
        <authorList>
            <person name="Liu L."/>
            <person name="Gao P.J."/>
            <person name="Chen G.J."/>
            <person name="Wang L.S."/>
        </authorList>
    </citation>
    <scope>NUCLEOTIDE SEQUENCE [LARGE SCALE GENOMIC DNA]</scope>
    <source>
        <strain evidence="7 8">PG-01</strain>
    </source>
</reference>
<dbReference type="STRING" id="153721.MYP_4437"/>
<dbReference type="Pfam" id="PF25954">
    <property type="entry name" value="Beta-barrel_RND_2"/>
    <property type="match status" value="1"/>
</dbReference>
<dbReference type="InterPro" id="IPR058627">
    <property type="entry name" value="MdtA-like_C"/>
</dbReference>
<evidence type="ECO:0000313" key="8">
    <source>
        <dbReference type="Proteomes" id="UP000030185"/>
    </source>
</evidence>
<accession>A0A098LL87</accession>
<gene>
    <name evidence="7" type="ORF">MYP_4437</name>
</gene>
<comment type="caution">
    <text evidence="7">The sequence shown here is derived from an EMBL/GenBank/DDBJ whole genome shotgun (WGS) entry which is preliminary data.</text>
</comment>
<evidence type="ECO:0000259" key="4">
    <source>
        <dbReference type="Pfam" id="PF25917"/>
    </source>
</evidence>